<evidence type="ECO:0000313" key="3">
    <source>
        <dbReference type="EMBL" id="KAK1276971.1"/>
    </source>
</evidence>
<dbReference type="EMBL" id="JAUJYN010000003">
    <property type="protein sequence ID" value="KAK1276971.1"/>
    <property type="molecule type" value="Genomic_DNA"/>
</dbReference>
<dbReference type="Proteomes" id="UP001179952">
    <property type="component" value="Unassembled WGS sequence"/>
</dbReference>
<proteinExistence type="predicted"/>
<evidence type="ECO:0000256" key="1">
    <source>
        <dbReference type="SAM" id="MobiDB-lite"/>
    </source>
</evidence>
<evidence type="ECO:0000256" key="2">
    <source>
        <dbReference type="SAM" id="Phobius"/>
    </source>
</evidence>
<keyword evidence="2" id="KW-1133">Transmembrane helix</keyword>
<feature type="region of interest" description="Disordered" evidence="1">
    <location>
        <begin position="1"/>
        <end position="29"/>
    </location>
</feature>
<dbReference type="Gene3D" id="1.20.1250.20">
    <property type="entry name" value="MFS general substrate transporter like domains"/>
    <property type="match status" value="1"/>
</dbReference>
<keyword evidence="2" id="KW-0812">Transmembrane</keyword>
<keyword evidence="2" id="KW-0472">Membrane</keyword>
<gene>
    <name evidence="3" type="ORF">QJS04_geneDACA011812</name>
</gene>
<accession>A0AAV9BJW4</accession>
<sequence length="104" mass="10962">MEAEVETADEETPSPPQPPTPTNSDSKTGGWVTSPFIIGSLVSLGIGINGLYANLVVYLIDRYNMGGIEATQISNIINGCTNLLPILGAIVSDSFFGCFPSLKN</sequence>
<reference evidence="3" key="1">
    <citation type="journal article" date="2023" name="Nat. Commun.">
        <title>Diploid and tetraploid genomes of Acorus and the evolution of monocots.</title>
        <authorList>
            <person name="Ma L."/>
            <person name="Liu K.W."/>
            <person name="Li Z."/>
            <person name="Hsiao Y.Y."/>
            <person name="Qi Y."/>
            <person name="Fu T."/>
            <person name="Tang G.D."/>
            <person name="Zhang D."/>
            <person name="Sun W.H."/>
            <person name="Liu D.K."/>
            <person name="Li Y."/>
            <person name="Chen G.Z."/>
            <person name="Liu X.D."/>
            <person name="Liao X.Y."/>
            <person name="Jiang Y.T."/>
            <person name="Yu X."/>
            <person name="Hao Y."/>
            <person name="Huang J."/>
            <person name="Zhao X.W."/>
            <person name="Ke S."/>
            <person name="Chen Y.Y."/>
            <person name="Wu W.L."/>
            <person name="Hsu J.L."/>
            <person name="Lin Y.F."/>
            <person name="Huang M.D."/>
            <person name="Li C.Y."/>
            <person name="Huang L."/>
            <person name="Wang Z.W."/>
            <person name="Zhao X."/>
            <person name="Zhong W.Y."/>
            <person name="Peng D.H."/>
            <person name="Ahmad S."/>
            <person name="Lan S."/>
            <person name="Zhang J.S."/>
            <person name="Tsai W.C."/>
            <person name="Van de Peer Y."/>
            <person name="Liu Z.J."/>
        </authorList>
    </citation>
    <scope>NUCLEOTIDE SEQUENCE</scope>
    <source>
        <strain evidence="3">SCP</strain>
    </source>
</reference>
<dbReference type="InterPro" id="IPR036259">
    <property type="entry name" value="MFS_trans_sf"/>
</dbReference>
<organism evidence="3 4">
    <name type="scientific">Acorus gramineus</name>
    <name type="common">Dwarf sweet flag</name>
    <dbReference type="NCBI Taxonomy" id="55184"/>
    <lineage>
        <taxon>Eukaryota</taxon>
        <taxon>Viridiplantae</taxon>
        <taxon>Streptophyta</taxon>
        <taxon>Embryophyta</taxon>
        <taxon>Tracheophyta</taxon>
        <taxon>Spermatophyta</taxon>
        <taxon>Magnoliopsida</taxon>
        <taxon>Liliopsida</taxon>
        <taxon>Acoraceae</taxon>
        <taxon>Acorus</taxon>
    </lineage>
</organism>
<feature type="compositionally biased region" description="Acidic residues" evidence="1">
    <location>
        <begin position="1"/>
        <end position="12"/>
    </location>
</feature>
<name>A0AAV9BJW4_ACOGR</name>
<keyword evidence="4" id="KW-1185">Reference proteome</keyword>
<feature type="transmembrane region" description="Helical" evidence="2">
    <location>
        <begin position="36"/>
        <end position="60"/>
    </location>
</feature>
<comment type="caution">
    <text evidence="3">The sequence shown here is derived from an EMBL/GenBank/DDBJ whole genome shotgun (WGS) entry which is preliminary data.</text>
</comment>
<dbReference type="AlphaFoldDB" id="A0AAV9BJW4"/>
<evidence type="ECO:0000313" key="4">
    <source>
        <dbReference type="Proteomes" id="UP001179952"/>
    </source>
</evidence>
<reference evidence="3" key="2">
    <citation type="submission" date="2023-06" db="EMBL/GenBank/DDBJ databases">
        <authorList>
            <person name="Ma L."/>
            <person name="Liu K.-W."/>
            <person name="Li Z."/>
            <person name="Hsiao Y.-Y."/>
            <person name="Qi Y."/>
            <person name="Fu T."/>
            <person name="Tang G."/>
            <person name="Zhang D."/>
            <person name="Sun W.-H."/>
            <person name="Liu D.-K."/>
            <person name="Li Y."/>
            <person name="Chen G.-Z."/>
            <person name="Liu X.-D."/>
            <person name="Liao X.-Y."/>
            <person name="Jiang Y.-T."/>
            <person name="Yu X."/>
            <person name="Hao Y."/>
            <person name="Huang J."/>
            <person name="Zhao X.-W."/>
            <person name="Ke S."/>
            <person name="Chen Y.-Y."/>
            <person name="Wu W.-L."/>
            <person name="Hsu J.-L."/>
            <person name="Lin Y.-F."/>
            <person name="Huang M.-D."/>
            <person name="Li C.-Y."/>
            <person name="Huang L."/>
            <person name="Wang Z.-W."/>
            <person name="Zhao X."/>
            <person name="Zhong W.-Y."/>
            <person name="Peng D.-H."/>
            <person name="Ahmad S."/>
            <person name="Lan S."/>
            <person name="Zhang J.-S."/>
            <person name="Tsai W.-C."/>
            <person name="Van De Peer Y."/>
            <person name="Liu Z.-J."/>
        </authorList>
    </citation>
    <scope>NUCLEOTIDE SEQUENCE</scope>
    <source>
        <strain evidence="3">SCP</strain>
        <tissue evidence="3">Leaves</tissue>
    </source>
</reference>
<protein>
    <submittedName>
        <fullName evidence="3">Nitrate excretion transporter 4</fullName>
    </submittedName>
</protein>